<accession>A0A563W0A2</accession>
<sequence>MLLREQAENLFMRLALDKEVKGQDYRVLMYLLAQGGSLEASLSAIGQELSLDPNNLNKSLIRLEKVGVIDRIRKDSRRLLTYRVTDEFRYPNQPLEFCEA</sequence>
<dbReference type="InterPro" id="IPR036388">
    <property type="entry name" value="WH-like_DNA-bd_sf"/>
</dbReference>
<gene>
    <name evidence="1" type="ORF">H1P_5570003</name>
</gene>
<dbReference type="InterPro" id="IPR036390">
    <property type="entry name" value="WH_DNA-bd_sf"/>
</dbReference>
<dbReference type="EMBL" id="CAACVJ010000509">
    <property type="protein sequence ID" value="VEP17138.1"/>
    <property type="molecule type" value="Genomic_DNA"/>
</dbReference>
<evidence type="ECO:0008006" key="3">
    <source>
        <dbReference type="Google" id="ProtNLM"/>
    </source>
</evidence>
<proteinExistence type="predicted"/>
<evidence type="ECO:0000313" key="1">
    <source>
        <dbReference type="EMBL" id="VEP17138.1"/>
    </source>
</evidence>
<protein>
    <recommendedName>
        <fullName evidence="3">MarR family transcriptional regulator</fullName>
    </recommendedName>
</protein>
<dbReference type="Proteomes" id="UP000320055">
    <property type="component" value="Unassembled WGS sequence"/>
</dbReference>
<organism evidence="1 2">
    <name type="scientific">Hyella patelloides LEGE 07179</name>
    <dbReference type="NCBI Taxonomy" id="945734"/>
    <lineage>
        <taxon>Bacteria</taxon>
        <taxon>Bacillati</taxon>
        <taxon>Cyanobacteriota</taxon>
        <taxon>Cyanophyceae</taxon>
        <taxon>Pleurocapsales</taxon>
        <taxon>Hyellaceae</taxon>
        <taxon>Hyella</taxon>
    </lineage>
</organism>
<reference evidence="1 2" key="1">
    <citation type="submission" date="2019-01" db="EMBL/GenBank/DDBJ databases">
        <authorList>
            <person name="Brito A."/>
        </authorList>
    </citation>
    <scope>NUCLEOTIDE SEQUENCE [LARGE SCALE GENOMIC DNA]</scope>
    <source>
        <strain evidence="1">1</strain>
    </source>
</reference>
<dbReference type="Gene3D" id="1.10.10.10">
    <property type="entry name" value="Winged helix-like DNA-binding domain superfamily/Winged helix DNA-binding domain"/>
    <property type="match status" value="1"/>
</dbReference>
<dbReference type="SUPFAM" id="SSF46785">
    <property type="entry name" value="Winged helix' DNA-binding domain"/>
    <property type="match status" value="1"/>
</dbReference>
<name>A0A563W0A2_9CYAN</name>
<evidence type="ECO:0000313" key="2">
    <source>
        <dbReference type="Proteomes" id="UP000320055"/>
    </source>
</evidence>
<dbReference type="AlphaFoldDB" id="A0A563W0A2"/>
<keyword evidence="2" id="KW-1185">Reference proteome</keyword>